<feature type="domain" description="EamA" evidence="7">
    <location>
        <begin position="163"/>
        <end position="290"/>
    </location>
</feature>
<dbReference type="InterPro" id="IPR037185">
    <property type="entry name" value="EmrE-like"/>
</dbReference>
<evidence type="ECO:0000256" key="3">
    <source>
        <dbReference type="ARBA" id="ARBA00022692"/>
    </source>
</evidence>
<dbReference type="GO" id="GO:0016020">
    <property type="term" value="C:membrane"/>
    <property type="evidence" value="ECO:0007669"/>
    <property type="project" value="UniProtKB-SubCell"/>
</dbReference>
<dbReference type="InterPro" id="IPR000620">
    <property type="entry name" value="EamA_dom"/>
</dbReference>
<comment type="caution">
    <text evidence="8">The sequence shown here is derived from an EMBL/GenBank/DDBJ whole genome shotgun (WGS) entry which is preliminary data.</text>
</comment>
<protein>
    <submittedName>
        <fullName evidence="8">DMT transporter permease</fullName>
    </submittedName>
</protein>
<feature type="transmembrane region" description="Helical" evidence="6">
    <location>
        <begin position="222"/>
        <end position="243"/>
    </location>
</feature>
<evidence type="ECO:0000256" key="5">
    <source>
        <dbReference type="ARBA" id="ARBA00023136"/>
    </source>
</evidence>
<feature type="transmembrane region" description="Helical" evidence="6">
    <location>
        <begin position="105"/>
        <end position="131"/>
    </location>
</feature>
<dbReference type="RefSeq" id="WP_147153191.1">
    <property type="nucleotide sequence ID" value="NZ_BKAJ01000095.1"/>
</dbReference>
<feature type="transmembrane region" description="Helical" evidence="6">
    <location>
        <begin position="250"/>
        <end position="270"/>
    </location>
</feature>
<dbReference type="PANTHER" id="PTHR22911:SF6">
    <property type="entry name" value="SOLUTE CARRIER FAMILY 35 MEMBER G1"/>
    <property type="match status" value="1"/>
</dbReference>
<evidence type="ECO:0000256" key="2">
    <source>
        <dbReference type="ARBA" id="ARBA00009853"/>
    </source>
</evidence>
<evidence type="ECO:0000313" key="9">
    <source>
        <dbReference type="Proteomes" id="UP000321058"/>
    </source>
</evidence>
<organism evidence="8 9">
    <name type="scientific">Reyranella soli</name>
    <dbReference type="NCBI Taxonomy" id="1230389"/>
    <lineage>
        <taxon>Bacteria</taxon>
        <taxon>Pseudomonadati</taxon>
        <taxon>Pseudomonadota</taxon>
        <taxon>Alphaproteobacteria</taxon>
        <taxon>Hyphomicrobiales</taxon>
        <taxon>Reyranellaceae</taxon>
        <taxon>Reyranella</taxon>
    </lineage>
</organism>
<dbReference type="AlphaFoldDB" id="A0A512NGX8"/>
<keyword evidence="9" id="KW-1185">Reference proteome</keyword>
<comment type="subcellular location">
    <subcellularLocation>
        <location evidence="1">Membrane</location>
        <topology evidence="1">Multi-pass membrane protein</topology>
    </subcellularLocation>
</comment>
<keyword evidence="3 6" id="KW-0812">Transmembrane</keyword>
<dbReference type="SUPFAM" id="SSF103481">
    <property type="entry name" value="Multidrug resistance efflux transporter EmrE"/>
    <property type="match status" value="2"/>
</dbReference>
<feature type="transmembrane region" description="Helical" evidence="6">
    <location>
        <begin position="140"/>
        <end position="158"/>
    </location>
</feature>
<evidence type="ECO:0000256" key="6">
    <source>
        <dbReference type="SAM" id="Phobius"/>
    </source>
</evidence>
<evidence type="ECO:0000256" key="4">
    <source>
        <dbReference type="ARBA" id="ARBA00022989"/>
    </source>
</evidence>
<feature type="transmembrane region" description="Helical" evidence="6">
    <location>
        <begin position="20"/>
        <end position="39"/>
    </location>
</feature>
<reference evidence="8 9" key="1">
    <citation type="submission" date="2019-07" db="EMBL/GenBank/DDBJ databases">
        <title>Whole genome shotgun sequence of Reyranella soli NBRC 108950.</title>
        <authorList>
            <person name="Hosoyama A."/>
            <person name="Uohara A."/>
            <person name="Ohji S."/>
            <person name="Ichikawa N."/>
        </authorList>
    </citation>
    <scope>NUCLEOTIDE SEQUENCE [LARGE SCALE GENOMIC DNA]</scope>
    <source>
        <strain evidence="8 9">NBRC 108950</strain>
    </source>
</reference>
<gene>
    <name evidence="8" type="ORF">RSO01_53570</name>
</gene>
<evidence type="ECO:0000259" key="7">
    <source>
        <dbReference type="Pfam" id="PF00892"/>
    </source>
</evidence>
<name>A0A512NGX8_9HYPH</name>
<accession>A0A512NGX8</accession>
<dbReference type="Proteomes" id="UP000321058">
    <property type="component" value="Unassembled WGS sequence"/>
</dbReference>
<proteinExistence type="inferred from homology"/>
<dbReference type="OrthoDB" id="7374604at2"/>
<feature type="transmembrane region" description="Helical" evidence="6">
    <location>
        <begin position="51"/>
        <end position="71"/>
    </location>
</feature>
<dbReference type="PANTHER" id="PTHR22911">
    <property type="entry name" value="ACYL-MALONYL CONDENSING ENZYME-RELATED"/>
    <property type="match status" value="1"/>
</dbReference>
<evidence type="ECO:0000256" key="1">
    <source>
        <dbReference type="ARBA" id="ARBA00004141"/>
    </source>
</evidence>
<feature type="transmembrane region" description="Helical" evidence="6">
    <location>
        <begin position="194"/>
        <end position="216"/>
    </location>
</feature>
<evidence type="ECO:0000313" key="8">
    <source>
        <dbReference type="EMBL" id="GEP58191.1"/>
    </source>
</evidence>
<dbReference type="EMBL" id="BKAJ01000095">
    <property type="protein sequence ID" value="GEP58191.1"/>
    <property type="molecule type" value="Genomic_DNA"/>
</dbReference>
<keyword evidence="5 6" id="KW-0472">Membrane</keyword>
<sequence length="304" mass="33195">MSAPVLDVPDSLSRLIPSRMARGFFLAVVSGLFFNCLNVSAKELVSELPPLLVSWGRWLAGIAFIAPYMLWRVGPSGMRTRDLRLHCLRGVFHTPGYGLWYEAVAWLPLATMAALGFTGPIFVTLGAVLFLRETVHWRRWAAVGVGFFGMLVIVRPGLVAMNPGVVMMMMAVPLIAGANLVAKVVAGRDRPEAVVLWQSVVGAVCFAPFGLWLWQAPTGEQLLWFLASGFFGTMGYFFITWAYRLLDISALQPITFLGIVWAALSDVVLWGKTSDGWTFVGAAIIVAATSYIAHREARGGGKKT</sequence>
<feature type="domain" description="EamA" evidence="7">
    <location>
        <begin position="22"/>
        <end position="154"/>
    </location>
</feature>
<keyword evidence="4 6" id="KW-1133">Transmembrane helix</keyword>
<feature type="transmembrane region" description="Helical" evidence="6">
    <location>
        <begin position="276"/>
        <end position="293"/>
    </location>
</feature>
<dbReference type="Pfam" id="PF00892">
    <property type="entry name" value="EamA"/>
    <property type="match status" value="2"/>
</dbReference>
<comment type="similarity">
    <text evidence="2">Belongs to the drug/metabolite transporter (DMT) superfamily. 10 TMS drug/metabolite exporter (DME) (TC 2.A.7.3) family.</text>
</comment>
<feature type="transmembrane region" description="Helical" evidence="6">
    <location>
        <begin position="164"/>
        <end position="182"/>
    </location>
</feature>